<evidence type="ECO:0000313" key="5">
    <source>
        <dbReference type="RefSeq" id="XP_035438759.1"/>
    </source>
</evidence>
<evidence type="ECO:0000259" key="2">
    <source>
        <dbReference type="PROSITE" id="PS51335"/>
    </source>
</evidence>
<accession>A0A2H1V0S2</accession>
<dbReference type="AlphaFoldDB" id="A0A2H1V0S2"/>
<sequence length="313" mass="37071">MIVFNLWSVLQWYLRPFIKWFLRKTTKLCELQRICYGDKPGAERTRNVEKSLMQSRTRDVKEVVAYLDGVVYEKRFIPRYFRDILDPSIGIILRVKKINPKLHGTFVVSFRRCLEQIWSYRSLVDQVEQLRQTQFDSTNDDHEDKLLQLWSLLVPDTPLEARVTKQWQHIGFQGDDPKTDFRGMGLLGLENLLYFATEYPQVSSHVLSHSLHPRYGYTYAIVGINITSMAYYLLKDGSAKTYMFNAKQYLPNVNLFHKFYCYLFYEFDKMWIESKPANIMEFSDIFKKFENAVRIELADPASVFRINVEVDNV</sequence>
<proteinExistence type="predicted"/>
<dbReference type="OrthoDB" id="67155at2759"/>
<dbReference type="GeneID" id="118268397"/>
<dbReference type="PROSITE" id="PS51335">
    <property type="entry name" value="ELMO"/>
    <property type="match status" value="1"/>
</dbReference>
<keyword evidence="4" id="KW-1185">Reference proteome</keyword>
<dbReference type="PANTHER" id="PTHR12771">
    <property type="entry name" value="ENGULFMENT AND CELL MOTILITY"/>
    <property type="match status" value="1"/>
</dbReference>
<reference evidence="5" key="2">
    <citation type="submission" date="2025-04" db="UniProtKB">
        <authorList>
            <consortium name="RefSeq"/>
        </authorList>
    </citation>
    <scope>IDENTIFICATION</scope>
    <source>
        <tissue evidence="5">Whole larval tissue</tissue>
    </source>
</reference>
<dbReference type="PANTHER" id="PTHR12771:SF51">
    <property type="entry name" value="LD01482P"/>
    <property type="match status" value="1"/>
</dbReference>
<evidence type="ECO:0000313" key="4">
    <source>
        <dbReference type="Proteomes" id="UP000829999"/>
    </source>
</evidence>
<dbReference type="EMBL" id="ODYU01000142">
    <property type="protein sequence ID" value="SOQ34411.1"/>
    <property type="molecule type" value="Genomic_DNA"/>
</dbReference>
<dbReference type="InterPro" id="IPR006816">
    <property type="entry name" value="ELMO_dom"/>
</dbReference>
<feature type="transmembrane region" description="Helical" evidence="1">
    <location>
        <begin position="215"/>
        <end position="234"/>
    </location>
</feature>
<evidence type="ECO:0000313" key="3">
    <source>
        <dbReference type="EMBL" id="SOQ34411.1"/>
    </source>
</evidence>
<keyword evidence="1" id="KW-0812">Transmembrane</keyword>
<protein>
    <submittedName>
        <fullName evidence="5">ELMO domain-containing protein 2</fullName>
    </submittedName>
    <submittedName>
        <fullName evidence="3">SFRICE_013547</fullName>
    </submittedName>
</protein>
<keyword evidence="1" id="KW-0472">Membrane</keyword>
<keyword evidence="1" id="KW-1133">Transmembrane helix</keyword>
<organism evidence="3">
    <name type="scientific">Spodoptera frugiperda</name>
    <name type="common">Fall armyworm</name>
    <dbReference type="NCBI Taxonomy" id="7108"/>
    <lineage>
        <taxon>Eukaryota</taxon>
        <taxon>Metazoa</taxon>
        <taxon>Ecdysozoa</taxon>
        <taxon>Arthropoda</taxon>
        <taxon>Hexapoda</taxon>
        <taxon>Insecta</taxon>
        <taxon>Pterygota</taxon>
        <taxon>Neoptera</taxon>
        <taxon>Endopterygota</taxon>
        <taxon>Lepidoptera</taxon>
        <taxon>Glossata</taxon>
        <taxon>Ditrysia</taxon>
        <taxon>Noctuoidea</taxon>
        <taxon>Noctuidae</taxon>
        <taxon>Amphipyrinae</taxon>
        <taxon>Spodoptera</taxon>
    </lineage>
</organism>
<dbReference type="InterPro" id="IPR050868">
    <property type="entry name" value="ELMO_domain-containing"/>
</dbReference>
<name>A0A2H1V0S2_SPOFR</name>
<reference evidence="3" key="1">
    <citation type="submission" date="2016-07" db="EMBL/GenBank/DDBJ databases">
        <authorList>
            <person name="Bretaudeau A."/>
        </authorList>
    </citation>
    <scope>NUCLEOTIDE SEQUENCE</scope>
    <source>
        <strain evidence="3">Rice</strain>
        <tissue evidence="3">Whole body</tissue>
    </source>
</reference>
<gene>
    <name evidence="5" type="primary">LOC118268397</name>
    <name evidence="3" type="ORF">SFRICE_013547</name>
</gene>
<dbReference type="RefSeq" id="XP_035438759.1">
    <property type="nucleotide sequence ID" value="XM_035582866.2"/>
</dbReference>
<dbReference type="Proteomes" id="UP000829999">
    <property type="component" value="Chromosome 29"/>
</dbReference>
<dbReference type="GO" id="GO:0005096">
    <property type="term" value="F:GTPase activator activity"/>
    <property type="evidence" value="ECO:0007669"/>
    <property type="project" value="TreeGrafter"/>
</dbReference>
<dbReference type="Pfam" id="PF04727">
    <property type="entry name" value="ELMO_CED12"/>
    <property type="match status" value="1"/>
</dbReference>
<feature type="domain" description="ELMO" evidence="2">
    <location>
        <begin position="141"/>
        <end position="297"/>
    </location>
</feature>
<evidence type="ECO:0000256" key="1">
    <source>
        <dbReference type="SAM" id="Phobius"/>
    </source>
</evidence>